<evidence type="ECO:0000313" key="17">
    <source>
        <dbReference type="Proteomes" id="UP000095332"/>
    </source>
</evidence>
<evidence type="ECO:0000313" key="8">
    <source>
        <dbReference type="EMBL" id="MDB9137833.1"/>
    </source>
</evidence>
<evidence type="ECO:0000313" key="16">
    <source>
        <dbReference type="EMBL" id="RHD70867.1"/>
    </source>
</evidence>
<evidence type="ECO:0000313" key="15">
    <source>
        <dbReference type="EMBL" id="MSB72455.1"/>
    </source>
</evidence>
<evidence type="ECO:0000313" key="12">
    <source>
        <dbReference type="EMBL" id="MRZ06338.1"/>
    </source>
</evidence>
<evidence type="ECO:0000313" key="25">
    <source>
        <dbReference type="Proteomes" id="UP000461276"/>
    </source>
</evidence>
<dbReference type="DNASU" id="5307613"/>
<dbReference type="OMA" id="DPSARCE"/>
<dbReference type="Proteomes" id="UP000095591">
    <property type="component" value="Unassembled WGS sequence"/>
</dbReference>
<evidence type="ECO:0000313" key="3">
    <source>
        <dbReference type="EMBL" id="CUN02645.1"/>
    </source>
</evidence>
<reference evidence="16 20" key="2">
    <citation type="submission" date="2018-08" db="EMBL/GenBank/DDBJ databases">
        <title>A genome reference for cultivated species of the human gut microbiota.</title>
        <authorList>
            <person name="Zou Y."/>
            <person name="Xue W."/>
            <person name="Luo G."/>
        </authorList>
    </citation>
    <scope>NUCLEOTIDE SEQUENCE [LARGE SCALE GENOMIC DNA]</scope>
    <source>
        <strain evidence="16 20">AM30-4</strain>
    </source>
</reference>
<accession>A0A174B3R0</accession>
<evidence type="ECO:0008006" key="28">
    <source>
        <dbReference type="Google" id="ProtNLM"/>
    </source>
</evidence>
<dbReference type="Proteomes" id="UP001198806">
    <property type="component" value="Unassembled WGS sequence"/>
</dbReference>
<dbReference type="Proteomes" id="UP001211522">
    <property type="component" value="Unassembled WGS sequence"/>
</dbReference>
<dbReference type="Proteomes" id="UP001210126">
    <property type="component" value="Unassembled WGS sequence"/>
</dbReference>
<feature type="region of interest" description="Disordered" evidence="1">
    <location>
        <begin position="65"/>
        <end position="127"/>
    </location>
</feature>
<evidence type="ECO:0000313" key="5">
    <source>
        <dbReference type="EMBL" id="CUQ01541.1"/>
    </source>
</evidence>
<evidence type="ECO:0000313" key="22">
    <source>
        <dbReference type="Proteomes" id="UP000441358"/>
    </source>
</evidence>
<dbReference type="RefSeq" id="WP_005861419.1">
    <property type="nucleotide sequence ID" value="NZ_AP019729.1"/>
</dbReference>
<keyword evidence="2" id="KW-0732">Signal</keyword>
<dbReference type="EMBL" id="JAJCNI010000004">
    <property type="protein sequence ID" value="MCB6517049.1"/>
    <property type="molecule type" value="Genomic_DNA"/>
</dbReference>
<evidence type="ECO:0000256" key="1">
    <source>
        <dbReference type="SAM" id="MobiDB-lite"/>
    </source>
</evidence>
<evidence type="ECO:0000313" key="6">
    <source>
        <dbReference type="EMBL" id="MCB6517049.1"/>
    </source>
</evidence>
<evidence type="ECO:0000313" key="20">
    <source>
        <dbReference type="Proteomes" id="UP000284660"/>
    </source>
</evidence>
<sequence>MKKVIGLCLVVLLSSTSVFARENRRMDKRKMDPSARCEKMIADLKLDEKQAVEFRKLQKEYMEKAQKEREAMKAEREKQREKMLAMREDKNAQMKKILTEEQYKQYLEKQQPKGNKHGRKHLGNGRR</sequence>
<evidence type="ECO:0000313" key="21">
    <source>
        <dbReference type="Proteomes" id="UP000432516"/>
    </source>
</evidence>
<evidence type="ECO:0000313" key="7">
    <source>
        <dbReference type="EMBL" id="MDB9006411.1"/>
    </source>
</evidence>
<evidence type="ECO:0000313" key="19">
    <source>
        <dbReference type="Proteomes" id="UP000095591"/>
    </source>
</evidence>
<evidence type="ECO:0000313" key="14">
    <source>
        <dbReference type="EMBL" id="MRZ54464.1"/>
    </source>
</evidence>
<dbReference type="Proteomes" id="UP000284660">
    <property type="component" value="Unassembled WGS sequence"/>
</dbReference>
<feature type="compositionally biased region" description="Basic residues" evidence="1">
    <location>
        <begin position="114"/>
        <end position="127"/>
    </location>
</feature>
<dbReference type="Proteomes" id="UP000432516">
    <property type="component" value="Unassembled WGS sequence"/>
</dbReference>
<evidence type="ECO:0000313" key="27">
    <source>
        <dbReference type="Proteomes" id="UP000471216"/>
    </source>
</evidence>
<reference evidence="7" key="5">
    <citation type="submission" date="2023-01" db="EMBL/GenBank/DDBJ databases">
        <title>Human gut microbiome strain richness.</title>
        <authorList>
            <person name="Chen-Liaw A."/>
        </authorList>
    </citation>
    <scope>NUCLEOTIDE SEQUENCE</scope>
    <source>
        <strain evidence="8">D35st1_E5_D35t1_190705</strain>
        <strain evidence="7">RTP21484st1_E5_RTP21484_190118</strain>
    </source>
</reference>
<evidence type="ECO:0000313" key="4">
    <source>
        <dbReference type="EMBL" id="CUN95043.1"/>
    </source>
</evidence>
<reference evidence="17 18" key="1">
    <citation type="submission" date="2015-09" db="EMBL/GenBank/DDBJ databases">
        <authorList>
            <consortium name="Pathogen Informatics"/>
        </authorList>
    </citation>
    <scope>NUCLEOTIDE SEQUENCE [LARGE SCALE GENOMIC DNA]</scope>
    <source>
        <strain evidence="4 18">2789STDY5608822</strain>
        <strain evidence="3 19">2789STDY5608872</strain>
        <strain evidence="5 17">2789STDY5834948</strain>
    </source>
</reference>
<feature type="compositionally biased region" description="Basic and acidic residues" evidence="1">
    <location>
        <begin position="65"/>
        <end position="111"/>
    </location>
</feature>
<dbReference type="EMBL" id="QSJN01000023">
    <property type="protein sequence ID" value="RHD70867.1"/>
    <property type="molecule type" value="Genomic_DNA"/>
</dbReference>
<dbReference type="EMBL" id="WKMW01000008">
    <property type="protein sequence ID" value="MRY84518.1"/>
    <property type="molecule type" value="Genomic_DNA"/>
</dbReference>
<dbReference type="EMBL" id="JAQMPX010000034">
    <property type="protein sequence ID" value="MDB9137833.1"/>
    <property type="molecule type" value="Genomic_DNA"/>
</dbReference>
<dbReference type="Proteomes" id="UP000095332">
    <property type="component" value="Unassembled WGS sequence"/>
</dbReference>
<evidence type="ECO:0000313" key="24">
    <source>
        <dbReference type="Proteomes" id="UP000450599"/>
    </source>
</evidence>
<dbReference type="EMBL" id="JAQMPJ010000016">
    <property type="protein sequence ID" value="MDB9006411.1"/>
    <property type="molecule type" value="Genomic_DNA"/>
</dbReference>
<feature type="chain" id="PRO_5014533279" description="DUF4890 domain-containing protein" evidence="2">
    <location>
        <begin position="21"/>
        <end position="127"/>
    </location>
</feature>
<proteinExistence type="predicted"/>
<evidence type="ECO:0000256" key="2">
    <source>
        <dbReference type="SAM" id="SignalP"/>
    </source>
</evidence>
<dbReference type="EMBL" id="WKMY01000003">
    <property type="protein sequence ID" value="MRY93028.1"/>
    <property type="molecule type" value="Genomic_DNA"/>
</dbReference>
<dbReference type="AlphaFoldDB" id="A0A174B3R0"/>
<dbReference type="Proteomes" id="UP000450599">
    <property type="component" value="Unassembled WGS sequence"/>
</dbReference>
<dbReference type="EMBL" id="WKMC01000006">
    <property type="protein sequence ID" value="MRZ50691.1"/>
    <property type="molecule type" value="Genomic_DNA"/>
</dbReference>
<dbReference type="Proteomes" id="UP000095455">
    <property type="component" value="Unassembled WGS sequence"/>
</dbReference>
<dbReference type="Proteomes" id="UP000463337">
    <property type="component" value="Unassembled WGS sequence"/>
</dbReference>
<dbReference type="EMBL" id="CYYK01000004">
    <property type="protein sequence ID" value="CUN95043.1"/>
    <property type="molecule type" value="Genomic_DNA"/>
</dbReference>
<dbReference type="EMBL" id="CZBM01000003">
    <property type="protein sequence ID" value="CUQ01541.1"/>
    <property type="molecule type" value="Genomic_DNA"/>
</dbReference>
<dbReference type="EMBL" id="CYXP01000003">
    <property type="protein sequence ID" value="CUN02645.1"/>
    <property type="molecule type" value="Genomic_DNA"/>
</dbReference>
<dbReference type="EMBL" id="WKLT01000004">
    <property type="protein sequence ID" value="MRY57360.1"/>
    <property type="molecule type" value="Genomic_DNA"/>
</dbReference>
<dbReference type="Proteomes" id="UP000461276">
    <property type="component" value="Unassembled WGS sequence"/>
</dbReference>
<dbReference type="OrthoDB" id="1070285at2"/>
<dbReference type="EMBL" id="WKNE01000004">
    <property type="protein sequence ID" value="MRZ54464.1"/>
    <property type="molecule type" value="Genomic_DNA"/>
</dbReference>
<reference evidence="6" key="4">
    <citation type="submission" date="2021-10" db="EMBL/GenBank/DDBJ databases">
        <title>Collection of gut derived symbiotic bacterial strains cultured from healthy donors.</title>
        <authorList>
            <person name="Lin H."/>
            <person name="Littmann E."/>
            <person name="Kohout C."/>
            <person name="Pamer E.G."/>
        </authorList>
    </citation>
    <scope>NUCLEOTIDE SEQUENCE</scope>
    <source>
        <strain evidence="6">DFI.2.94</strain>
    </source>
</reference>
<dbReference type="EMBL" id="WKMX01000008">
    <property type="protein sequence ID" value="MRZ06338.1"/>
    <property type="molecule type" value="Genomic_DNA"/>
</dbReference>
<organism evidence="9 26">
    <name type="scientific">Parabacteroides distasonis</name>
    <dbReference type="NCBI Taxonomy" id="823"/>
    <lineage>
        <taxon>Bacteria</taxon>
        <taxon>Pseudomonadati</taxon>
        <taxon>Bacteroidota</taxon>
        <taxon>Bacteroidia</taxon>
        <taxon>Bacteroidales</taxon>
        <taxon>Tannerellaceae</taxon>
        <taxon>Parabacteroides</taxon>
    </lineage>
</organism>
<evidence type="ECO:0000313" key="10">
    <source>
        <dbReference type="EMBL" id="MRY84518.1"/>
    </source>
</evidence>
<feature type="signal peptide" evidence="2">
    <location>
        <begin position="1"/>
        <end position="20"/>
    </location>
</feature>
<name>A0A174B3R0_PARDI</name>
<reference evidence="21 22" key="3">
    <citation type="journal article" date="2019" name="Nat. Med.">
        <title>A library of human gut bacterial isolates paired with longitudinal multiomics data enables mechanistic microbiome research.</title>
        <authorList>
            <person name="Poyet M."/>
            <person name="Groussin M."/>
            <person name="Gibbons S.M."/>
            <person name="Avila-Pacheco J."/>
            <person name="Jiang X."/>
            <person name="Kearney S.M."/>
            <person name="Perrotta A.R."/>
            <person name="Berdy B."/>
            <person name="Zhao S."/>
            <person name="Lieberman T.D."/>
            <person name="Swanson P.K."/>
            <person name="Smith M."/>
            <person name="Roesemann S."/>
            <person name="Alexander J.E."/>
            <person name="Rich S.A."/>
            <person name="Livny J."/>
            <person name="Vlamakis H."/>
            <person name="Clish C."/>
            <person name="Bullock K."/>
            <person name="Deik A."/>
            <person name="Scott J."/>
            <person name="Pierce K.A."/>
            <person name="Xavier R.J."/>
            <person name="Alm E.J."/>
        </authorList>
    </citation>
    <scope>NUCLEOTIDE SEQUENCE [LARGE SCALE GENOMIC DNA]</scope>
    <source>
        <strain evidence="12 27">BIOML-A10</strain>
        <strain evidence="10 24">BIOML-A11</strain>
        <strain evidence="14 21">BIOML-A2</strain>
        <strain evidence="15 23">BIOML-A20</strain>
        <strain evidence="13 22">BIOML-A32</strain>
        <strain evidence="9 26">BIOML-A41</strain>
        <strain evidence="11 25">BIOML-A9</strain>
    </source>
</reference>
<dbReference type="Proteomes" id="UP000441609">
    <property type="component" value="Unassembled WGS sequence"/>
</dbReference>
<gene>
    <name evidence="16" type="ORF">DW782_21180</name>
    <name evidence="4" type="ORF">ERS852380_01291</name>
    <name evidence="3" type="ORF">ERS852429_01588</name>
    <name evidence="5" type="ORF">ERS852560_01224</name>
    <name evidence="12" type="ORF">GKD54_08915</name>
    <name evidence="10" type="ORF">GKD58_09665</name>
    <name evidence="9" type="ORF">GKD59_05440</name>
    <name evidence="13" type="ORF">GKD66_10745</name>
    <name evidence="11" type="ORF">GKD67_07270</name>
    <name evidence="14" type="ORF">GKD68_06815</name>
    <name evidence="15" type="ORF">GKD70_03980</name>
    <name evidence="6" type="ORF">LI194_04465</name>
    <name evidence="7" type="ORF">PN599_15565</name>
    <name evidence="8" type="ORF">PN612_04810</name>
</gene>
<evidence type="ECO:0000313" key="11">
    <source>
        <dbReference type="EMBL" id="MRY93028.1"/>
    </source>
</evidence>
<evidence type="ECO:0000313" key="26">
    <source>
        <dbReference type="Proteomes" id="UP000463337"/>
    </source>
</evidence>
<dbReference type="EMBL" id="WKMO01000003">
    <property type="protein sequence ID" value="MSB72455.1"/>
    <property type="molecule type" value="Genomic_DNA"/>
</dbReference>
<evidence type="ECO:0000313" key="18">
    <source>
        <dbReference type="Proteomes" id="UP000095455"/>
    </source>
</evidence>
<protein>
    <recommendedName>
        <fullName evidence="28">DUF4890 domain-containing protein</fullName>
    </recommendedName>
</protein>
<evidence type="ECO:0000313" key="9">
    <source>
        <dbReference type="EMBL" id="MRY57360.1"/>
    </source>
</evidence>
<evidence type="ECO:0000313" key="23">
    <source>
        <dbReference type="Proteomes" id="UP000441609"/>
    </source>
</evidence>
<evidence type="ECO:0000313" key="13">
    <source>
        <dbReference type="EMBL" id="MRZ50691.1"/>
    </source>
</evidence>
<dbReference type="Proteomes" id="UP000471216">
    <property type="component" value="Unassembled WGS sequence"/>
</dbReference>
<dbReference type="Proteomes" id="UP000441358">
    <property type="component" value="Unassembled WGS sequence"/>
</dbReference>